<dbReference type="Pfam" id="PF03924">
    <property type="entry name" value="CHASE"/>
    <property type="match status" value="1"/>
</dbReference>
<evidence type="ECO:0000259" key="11">
    <source>
        <dbReference type="PROSITE" id="PS50839"/>
    </source>
</evidence>
<dbReference type="InterPro" id="IPR042240">
    <property type="entry name" value="CHASE_sf"/>
</dbReference>
<evidence type="ECO:0000259" key="12">
    <source>
        <dbReference type="PROSITE" id="PS50887"/>
    </source>
</evidence>
<dbReference type="SMART" id="SM01079">
    <property type="entry name" value="CHASE"/>
    <property type="match status" value="1"/>
</dbReference>
<dbReference type="GO" id="GO:0007165">
    <property type="term" value="P:signal transduction"/>
    <property type="evidence" value="ECO:0007669"/>
    <property type="project" value="UniProtKB-ARBA"/>
</dbReference>
<evidence type="ECO:0000313" key="13">
    <source>
        <dbReference type="EMBL" id="PKU21667.1"/>
    </source>
</evidence>
<accession>A0A2N3PMN1</accession>
<name>A0A2N3PMN1_9PROT</name>
<dbReference type="InterPro" id="IPR012312">
    <property type="entry name" value="Hemerythrin-like"/>
</dbReference>
<dbReference type="SUPFAM" id="SSF55073">
    <property type="entry name" value="Nucleotide cyclase"/>
    <property type="match status" value="2"/>
</dbReference>
<dbReference type="RefSeq" id="WP_101253468.1">
    <property type="nucleotide sequence ID" value="NZ_PIUM01000047.1"/>
</dbReference>
<evidence type="ECO:0000256" key="4">
    <source>
        <dbReference type="ARBA" id="ARBA00022723"/>
    </source>
</evidence>
<dbReference type="PROSITE" id="PS50112">
    <property type="entry name" value="PAS"/>
    <property type="match status" value="1"/>
</dbReference>
<dbReference type="GO" id="GO:0016020">
    <property type="term" value="C:membrane"/>
    <property type="evidence" value="ECO:0007669"/>
    <property type="project" value="UniProtKB-SubCell"/>
</dbReference>
<evidence type="ECO:0000256" key="7">
    <source>
        <dbReference type="ARBA" id="ARBA00023136"/>
    </source>
</evidence>
<dbReference type="Gene3D" id="3.30.450.350">
    <property type="entry name" value="CHASE domain"/>
    <property type="match status" value="1"/>
</dbReference>
<dbReference type="Pfam" id="PF01814">
    <property type="entry name" value="Hemerythrin"/>
    <property type="match status" value="1"/>
</dbReference>
<keyword evidence="14" id="KW-1185">Reference proteome</keyword>
<evidence type="ECO:0008006" key="15">
    <source>
        <dbReference type="Google" id="ProtNLM"/>
    </source>
</evidence>
<dbReference type="Pfam" id="PF00990">
    <property type="entry name" value="GGDEF"/>
    <property type="match status" value="2"/>
</dbReference>
<dbReference type="InterPro" id="IPR012827">
    <property type="entry name" value="Hemerythrin_metal-bd"/>
</dbReference>
<dbReference type="SUPFAM" id="SSF55785">
    <property type="entry name" value="PYP-like sensor domain (PAS domain)"/>
    <property type="match status" value="1"/>
</dbReference>
<gene>
    <name evidence="13" type="ORF">CWS72_25420</name>
</gene>
<evidence type="ECO:0000259" key="9">
    <source>
        <dbReference type="PROSITE" id="PS50112"/>
    </source>
</evidence>
<dbReference type="InterPro" id="IPR052163">
    <property type="entry name" value="DGC-Regulatory_Protein"/>
</dbReference>
<feature type="domain" description="GGDEF" evidence="12">
    <location>
        <begin position="315"/>
        <end position="445"/>
    </location>
</feature>
<dbReference type="PROSITE" id="PS50839">
    <property type="entry name" value="CHASE"/>
    <property type="match status" value="1"/>
</dbReference>
<dbReference type="InterPro" id="IPR043128">
    <property type="entry name" value="Rev_trsase/Diguanyl_cyclase"/>
</dbReference>
<keyword evidence="3 8" id="KW-0812">Transmembrane</keyword>
<proteinExistence type="inferred from homology"/>
<evidence type="ECO:0000256" key="3">
    <source>
        <dbReference type="ARBA" id="ARBA00022692"/>
    </source>
</evidence>
<dbReference type="NCBIfam" id="TIGR00229">
    <property type="entry name" value="sensory_box"/>
    <property type="match status" value="1"/>
</dbReference>
<keyword evidence="5 8" id="KW-1133">Transmembrane helix</keyword>
<dbReference type="PROSITE" id="PS50113">
    <property type="entry name" value="PAC"/>
    <property type="match status" value="1"/>
</dbReference>
<dbReference type="CDD" id="cd00130">
    <property type="entry name" value="PAS"/>
    <property type="match status" value="1"/>
</dbReference>
<feature type="domain" description="CHASE" evidence="11">
    <location>
        <begin position="98"/>
        <end position="188"/>
    </location>
</feature>
<dbReference type="NCBIfam" id="TIGR02481">
    <property type="entry name" value="hemeryth_dom"/>
    <property type="match status" value="1"/>
</dbReference>
<evidence type="ECO:0000313" key="14">
    <source>
        <dbReference type="Proteomes" id="UP000233293"/>
    </source>
</evidence>
<feature type="domain" description="PAS" evidence="9">
    <location>
        <begin position="729"/>
        <end position="776"/>
    </location>
</feature>
<organism evidence="13 14">
    <name type="scientific">Telmatospirillum siberiense</name>
    <dbReference type="NCBI Taxonomy" id="382514"/>
    <lineage>
        <taxon>Bacteria</taxon>
        <taxon>Pseudomonadati</taxon>
        <taxon>Pseudomonadota</taxon>
        <taxon>Alphaproteobacteria</taxon>
        <taxon>Rhodospirillales</taxon>
        <taxon>Rhodospirillaceae</taxon>
        <taxon>Telmatospirillum</taxon>
    </lineage>
</organism>
<dbReference type="InterPro" id="IPR035965">
    <property type="entry name" value="PAS-like_dom_sf"/>
</dbReference>
<protein>
    <recommendedName>
        <fullName evidence="15">Diguanylate cyclase</fullName>
    </recommendedName>
</protein>
<feature type="transmembrane region" description="Helical" evidence="8">
    <location>
        <begin position="676"/>
        <end position="695"/>
    </location>
</feature>
<keyword evidence="4" id="KW-0479">Metal-binding</keyword>
<dbReference type="EMBL" id="PIUM01000047">
    <property type="protein sequence ID" value="PKU21667.1"/>
    <property type="molecule type" value="Genomic_DNA"/>
</dbReference>
<dbReference type="InterPro" id="IPR006189">
    <property type="entry name" value="CHASE_dom"/>
</dbReference>
<comment type="caution">
    <text evidence="13">The sequence shown here is derived from an EMBL/GenBank/DDBJ whole genome shotgun (WGS) entry which is preliminary data.</text>
</comment>
<dbReference type="FunFam" id="3.30.70.270:FF:000001">
    <property type="entry name" value="Diguanylate cyclase domain protein"/>
    <property type="match status" value="1"/>
</dbReference>
<evidence type="ECO:0000256" key="1">
    <source>
        <dbReference type="ARBA" id="ARBA00004370"/>
    </source>
</evidence>
<comment type="subcellular location">
    <subcellularLocation>
        <location evidence="1">Membrane</location>
    </subcellularLocation>
</comment>
<dbReference type="Gene3D" id="3.30.450.20">
    <property type="entry name" value="PAS domain"/>
    <property type="match status" value="1"/>
</dbReference>
<dbReference type="GO" id="GO:0046872">
    <property type="term" value="F:metal ion binding"/>
    <property type="evidence" value="ECO:0007669"/>
    <property type="project" value="UniProtKB-KW"/>
</dbReference>
<feature type="domain" description="GGDEF" evidence="12">
    <location>
        <begin position="864"/>
        <end position="997"/>
    </location>
</feature>
<dbReference type="SUPFAM" id="SSF47188">
    <property type="entry name" value="Hemerythrin-like"/>
    <property type="match status" value="1"/>
</dbReference>
<keyword evidence="6" id="KW-0408">Iron</keyword>
<evidence type="ECO:0000256" key="8">
    <source>
        <dbReference type="SAM" id="Phobius"/>
    </source>
</evidence>
<keyword evidence="7 8" id="KW-0472">Membrane</keyword>
<dbReference type="AlphaFoldDB" id="A0A2N3PMN1"/>
<dbReference type="PROSITE" id="PS00550">
    <property type="entry name" value="HEMERYTHRINS"/>
    <property type="match status" value="1"/>
</dbReference>
<evidence type="ECO:0000256" key="2">
    <source>
        <dbReference type="ARBA" id="ARBA00010587"/>
    </source>
</evidence>
<dbReference type="PROSITE" id="PS50887">
    <property type="entry name" value="GGDEF"/>
    <property type="match status" value="2"/>
</dbReference>
<dbReference type="InterPro" id="IPR016131">
    <property type="entry name" value="Haemerythrin_Fe_BS"/>
</dbReference>
<dbReference type="SMART" id="SM00091">
    <property type="entry name" value="PAS"/>
    <property type="match status" value="1"/>
</dbReference>
<dbReference type="PANTHER" id="PTHR46663:SF4">
    <property type="entry name" value="DIGUANYLATE CYCLASE DGCT-RELATED"/>
    <property type="match status" value="1"/>
</dbReference>
<sequence>MRHKLAVLLVITAVMTTGGIFVSVLEQNRDLDLRARLLALATDRADTMEREAALALQHLFTLSTLLRQNDGEMENFDAIAGEMIRRTPDGILNLQLAPQGVVRRIFPLAGNEKAIGHNLFQDPNRRAEALKTLESRQPMLAGPFPLVQGGFGVAARLPVFLDKPSGEVFWGFVNAVFPVDRLVAASRLPILASRKISYRLIKPDGGADLPIARSEKPVSGRPLSVKVSMPNSEWRLDVSPENGWQDPPRRMTEVLAVLVAALLAGKIADMTLIQFSMRKALEQLAESDGLTGLYNRRKLDELFLRECERSNRLGTRLAVIIVDLDHFKSINDSFGHLTGDSVLTAVAQCLQHSVRNTDVVGRWGGEEFLILCPGTTLAGARHLAEKLRQEIPRETPNPTVGRTTASFGVAEFNAGEPPQTLLQRADDALYKAKMAGRDCVAVETGATTPDTPGLPDGPIHLDWRTEYDCGHPLIDGQHRNILALTERAVSAAVSGRPKEQVKAGIGALLTTIEQHFRDEERILYEIGFEGAEQHRRQHLALLNKAKEIIVDYEVGILTSGDLFQFLAGELVLRHMNREDAAFAPLLRQIYQQRSAESEPGNSRLAEKISAARWRVPALQTLWLSIVSALLASTMLIPGHFLQRLAWVETGDLAGADGGWRERTGDTDLLSMWRLQLALSGGLFVFLVAGATVFIARTERANRARALAEAGTNSATRKLKAVMETSFEGIVITRQGNIIEANDQFLSMTGYERKEIIGKDVEPLLPPSERPAIMHNIMHGKESLTEHTMIAKDGRILFIEAHGRTITTSGQMERITTLRDITALKNHQQQLDRAAHFDPLTVLPNRSHFVDHLRQALHQCRKRKQPLAVAYLDLDAFASLNDRHGRYLGDEMLTLLGQRIRMSLRDEDMIGRIGSDEFAIILSGVGRDGNPHPIMERLLNIVSARATLAGQRIATSASIGIAFFPGDGGDPDQLLQRSNQAMYAAKEAGGNAYHLFDSDTEWENTAGKDIRRSPEN</sequence>
<dbReference type="InterPro" id="IPR035938">
    <property type="entry name" value="Hemerythrin-like_sf"/>
</dbReference>
<dbReference type="PANTHER" id="PTHR46663">
    <property type="entry name" value="DIGUANYLATE CYCLASE DGCT-RELATED"/>
    <property type="match status" value="1"/>
</dbReference>
<dbReference type="GO" id="GO:0003824">
    <property type="term" value="F:catalytic activity"/>
    <property type="evidence" value="ECO:0007669"/>
    <property type="project" value="UniProtKB-ARBA"/>
</dbReference>
<dbReference type="CDD" id="cd12107">
    <property type="entry name" value="Hemerythrin"/>
    <property type="match status" value="1"/>
</dbReference>
<dbReference type="Proteomes" id="UP000233293">
    <property type="component" value="Unassembled WGS sequence"/>
</dbReference>
<evidence type="ECO:0000256" key="6">
    <source>
        <dbReference type="ARBA" id="ARBA00023004"/>
    </source>
</evidence>
<dbReference type="Gene3D" id="1.20.120.50">
    <property type="entry name" value="Hemerythrin-like"/>
    <property type="match status" value="1"/>
</dbReference>
<reference evidence="14" key="1">
    <citation type="submission" date="2017-12" db="EMBL/GenBank/DDBJ databases">
        <title>Draft genome sequence of Telmatospirillum siberiense 26-4b1T, an acidotolerant peatland alphaproteobacterium potentially involved in sulfur cycling.</title>
        <authorList>
            <person name="Hausmann B."/>
            <person name="Pjevac P."/>
            <person name="Schreck K."/>
            <person name="Herbold C.W."/>
            <person name="Daims H."/>
            <person name="Wagner M."/>
            <person name="Pester M."/>
            <person name="Loy A."/>
        </authorList>
    </citation>
    <scope>NUCLEOTIDE SEQUENCE [LARGE SCALE GENOMIC DNA]</scope>
    <source>
        <strain evidence="14">26-4b1</strain>
    </source>
</reference>
<dbReference type="OrthoDB" id="9812260at2"/>
<dbReference type="InterPro" id="IPR000160">
    <property type="entry name" value="GGDEF_dom"/>
</dbReference>
<dbReference type="Gene3D" id="3.30.70.270">
    <property type="match status" value="2"/>
</dbReference>
<dbReference type="SMART" id="SM00267">
    <property type="entry name" value="GGDEF"/>
    <property type="match status" value="2"/>
</dbReference>
<evidence type="ECO:0000259" key="10">
    <source>
        <dbReference type="PROSITE" id="PS50113"/>
    </source>
</evidence>
<dbReference type="CDD" id="cd01949">
    <property type="entry name" value="GGDEF"/>
    <property type="match status" value="2"/>
</dbReference>
<dbReference type="InterPro" id="IPR029787">
    <property type="entry name" value="Nucleotide_cyclase"/>
</dbReference>
<comment type="similarity">
    <text evidence="2">Belongs to the hemerythrin family.</text>
</comment>
<dbReference type="NCBIfam" id="TIGR00254">
    <property type="entry name" value="GGDEF"/>
    <property type="match status" value="2"/>
</dbReference>
<evidence type="ECO:0000256" key="5">
    <source>
        <dbReference type="ARBA" id="ARBA00022989"/>
    </source>
</evidence>
<dbReference type="InterPro" id="IPR000014">
    <property type="entry name" value="PAS"/>
</dbReference>
<dbReference type="Pfam" id="PF13426">
    <property type="entry name" value="PAS_9"/>
    <property type="match status" value="1"/>
</dbReference>
<dbReference type="InterPro" id="IPR000700">
    <property type="entry name" value="PAS-assoc_C"/>
</dbReference>
<feature type="domain" description="PAC" evidence="10">
    <location>
        <begin position="782"/>
        <end position="832"/>
    </location>
</feature>